<proteinExistence type="predicted"/>
<dbReference type="STRING" id="6205.A0A0R3WS88"/>
<dbReference type="InterPro" id="IPR006212">
    <property type="entry name" value="Furin_repeat"/>
</dbReference>
<reference evidence="4 5" key="2">
    <citation type="submission" date="2018-11" db="EMBL/GenBank/DDBJ databases">
        <authorList>
            <consortium name="Pathogen Informatics"/>
        </authorList>
    </citation>
    <scope>NUCLEOTIDE SEQUENCE [LARGE SCALE GENOMIC DNA]</scope>
</reference>
<dbReference type="InterPro" id="IPR000494">
    <property type="entry name" value="Rcpt_L-dom"/>
</dbReference>
<dbReference type="Proteomes" id="UP000274429">
    <property type="component" value="Unassembled WGS sequence"/>
</dbReference>
<keyword evidence="5" id="KW-1185">Reference proteome</keyword>
<accession>A0A0R3WS88</accession>
<dbReference type="SMART" id="SM00261">
    <property type="entry name" value="FU"/>
    <property type="match status" value="3"/>
</dbReference>
<dbReference type="Pfam" id="PF01030">
    <property type="entry name" value="Recep_L_domain"/>
    <property type="match status" value="1"/>
</dbReference>
<dbReference type="Gene3D" id="2.10.220.10">
    <property type="entry name" value="Hormone Receptor, Insulin-like Growth Factor Receptor 1, Chain A, domain 2"/>
    <property type="match status" value="2"/>
</dbReference>
<evidence type="ECO:0000313" key="6">
    <source>
        <dbReference type="WBParaSite" id="TTAC_0000362801-mRNA-1"/>
    </source>
</evidence>
<evidence type="ECO:0000313" key="5">
    <source>
        <dbReference type="Proteomes" id="UP000274429"/>
    </source>
</evidence>
<evidence type="ECO:0000259" key="3">
    <source>
        <dbReference type="Pfam" id="PF14843"/>
    </source>
</evidence>
<dbReference type="InterPro" id="IPR036941">
    <property type="entry name" value="Rcpt_L-dom_sf"/>
</dbReference>
<dbReference type="WBParaSite" id="TTAC_0000362801-mRNA-1">
    <property type="protein sequence ID" value="TTAC_0000362801-mRNA-1"/>
    <property type="gene ID" value="TTAC_0000362801"/>
</dbReference>
<dbReference type="CDD" id="cd00064">
    <property type="entry name" value="FU"/>
    <property type="match status" value="1"/>
</dbReference>
<dbReference type="SUPFAM" id="SSF52058">
    <property type="entry name" value="L domain-like"/>
    <property type="match status" value="1"/>
</dbReference>
<dbReference type="InterPro" id="IPR009030">
    <property type="entry name" value="Growth_fac_rcpt_cys_sf"/>
</dbReference>
<dbReference type="AlphaFoldDB" id="A0A0R3WS88"/>
<evidence type="ECO:0000313" key="4">
    <source>
        <dbReference type="EMBL" id="VDM22982.1"/>
    </source>
</evidence>
<dbReference type="Gene3D" id="3.80.20.20">
    <property type="entry name" value="Receptor L-domain"/>
    <property type="match status" value="1"/>
</dbReference>
<dbReference type="Pfam" id="PF14843">
    <property type="entry name" value="GF_recep_IV"/>
    <property type="match status" value="1"/>
</dbReference>
<keyword evidence="1" id="KW-0325">Glycoprotein</keyword>
<dbReference type="InterPro" id="IPR032778">
    <property type="entry name" value="GF_recep_IV"/>
</dbReference>
<dbReference type="SUPFAM" id="SSF57184">
    <property type="entry name" value="Growth factor receptor domain"/>
    <property type="match status" value="2"/>
</dbReference>
<feature type="domain" description="Growth factor receptor" evidence="3">
    <location>
        <begin position="170"/>
        <end position="294"/>
    </location>
</feature>
<gene>
    <name evidence="4" type="ORF">TTAC_LOCUS3614</name>
</gene>
<protein>
    <submittedName>
        <fullName evidence="6">Receptor protein-tyrosine kinase</fullName>
    </submittedName>
</protein>
<sequence length="454" mass="49160">MVNCTFWEGNIILKKQSFEGDAFHNLTKEEESVTFEDLQSGLGSLFEITGILYIGTDNAAPWLRNLTFLSKLRRIGGEVPPGYNSPLNIVHNNYLEYLGLASLIFVGAQRGTIQIVQNPRLCLVDTINWRTLMWTPKSSTANTSVPFPVVIPHRAAKDCVSEGLQCDASVCELSQGCWGPGPENCRACAHWLIQGRGETSRCVLNCSLAEGGYYPVMISKTIDSNITLKIKSCSKCHKECGSVPGACFGPHANHCNYGCAHVKDGNFCRAQCPLGKFPDEDNICQECAAVCTSHPRGLLDSTESSNWSAVCTGSGDWFGHKGCSQCIQVVAATVKNMEHGPKLKCLTPYQPCPTNTFLHLIGGQKGKMSDPKLEISGDISLTHVPIELQAPLGEWLASHQSQSASVSMARVCAPCHPECRGGCSGSSPNQCVQCRNAQFNGICVASCHEGKQNL</sequence>
<dbReference type="OrthoDB" id="6219513at2759"/>
<name>A0A0R3WS88_HYDTA</name>
<organism evidence="6">
    <name type="scientific">Hydatigena taeniaeformis</name>
    <name type="common">Feline tapeworm</name>
    <name type="synonym">Taenia taeniaeformis</name>
    <dbReference type="NCBI Taxonomy" id="6205"/>
    <lineage>
        <taxon>Eukaryota</taxon>
        <taxon>Metazoa</taxon>
        <taxon>Spiralia</taxon>
        <taxon>Lophotrochozoa</taxon>
        <taxon>Platyhelminthes</taxon>
        <taxon>Cestoda</taxon>
        <taxon>Eucestoda</taxon>
        <taxon>Cyclophyllidea</taxon>
        <taxon>Taeniidae</taxon>
        <taxon>Hydatigera</taxon>
    </lineage>
</organism>
<reference evidence="6" key="1">
    <citation type="submission" date="2017-02" db="UniProtKB">
        <authorList>
            <consortium name="WormBaseParasite"/>
        </authorList>
    </citation>
    <scope>IDENTIFICATION</scope>
</reference>
<feature type="domain" description="Receptor L-domain" evidence="2">
    <location>
        <begin position="3"/>
        <end position="132"/>
    </location>
</feature>
<evidence type="ECO:0000259" key="2">
    <source>
        <dbReference type="Pfam" id="PF01030"/>
    </source>
</evidence>
<dbReference type="EMBL" id="UYWX01002739">
    <property type="protein sequence ID" value="VDM22982.1"/>
    <property type="molecule type" value="Genomic_DNA"/>
</dbReference>
<evidence type="ECO:0000256" key="1">
    <source>
        <dbReference type="ARBA" id="ARBA00023180"/>
    </source>
</evidence>